<evidence type="ECO:0000313" key="2">
    <source>
        <dbReference type="WBParaSite" id="JU765_v2.g17602.t1"/>
    </source>
</evidence>
<name>A0AC34QM44_9BILA</name>
<evidence type="ECO:0000313" key="1">
    <source>
        <dbReference type="Proteomes" id="UP000887576"/>
    </source>
</evidence>
<sequence>MATKRPAEDDSIPDEPQEKTAKIDQPEEDDDEEEEKGEVKKNGEPEPDVAEDFEEEEDDPNEDQEGGEEAVEREEDDDEGIDDDDEAAETSTDLPEDVKEGDSKLPKLPENLGADSETSNGSAEPEKQKK</sequence>
<organism evidence="1 2">
    <name type="scientific">Panagrolaimus sp. JU765</name>
    <dbReference type="NCBI Taxonomy" id="591449"/>
    <lineage>
        <taxon>Eukaryota</taxon>
        <taxon>Metazoa</taxon>
        <taxon>Ecdysozoa</taxon>
        <taxon>Nematoda</taxon>
        <taxon>Chromadorea</taxon>
        <taxon>Rhabditida</taxon>
        <taxon>Tylenchina</taxon>
        <taxon>Panagrolaimomorpha</taxon>
        <taxon>Panagrolaimoidea</taxon>
        <taxon>Panagrolaimidae</taxon>
        <taxon>Panagrolaimus</taxon>
    </lineage>
</organism>
<protein>
    <submittedName>
        <fullName evidence="2">Uncharacterized protein</fullName>
    </submittedName>
</protein>
<accession>A0AC34QM44</accession>
<dbReference type="WBParaSite" id="JU765_v2.g17602.t1">
    <property type="protein sequence ID" value="JU765_v2.g17602.t1"/>
    <property type="gene ID" value="JU765_v2.g17602"/>
</dbReference>
<reference evidence="2" key="1">
    <citation type="submission" date="2022-11" db="UniProtKB">
        <authorList>
            <consortium name="WormBaseParasite"/>
        </authorList>
    </citation>
    <scope>IDENTIFICATION</scope>
</reference>
<dbReference type="Proteomes" id="UP000887576">
    <property type="component" value="Unplaced"/>
</dbReference>
<proteinExistence type="predicted"/>